<dbReference type="PANTHER" id="PTHR42709:SF11">
    <property type="entry name" value="DEDA FAMILY PROTEIN"/>
    <property type="match status" value="1"/>
</dbReference>
<gene>
    <name evidence="2" type="ORF">HHL25_17445</name>
</gene>
<accession>A0A7Y0AYZ9</accession>
<sequence>MLRRLYDWTMSLAARKSAEKWLAVIAFIESSVFLVPADVLYLPMALARPQKAYRYALIATVASVLGGIAGWFLGYYAFETVAKPILEFYGKFDAFERLRTSVDYQMVLLLLVTSGLAHLPPIKVVTILSGVAHINIWLFIVSAIVARGARFLLLAWLLKRYGEPIRDFIERRLGQIAGVGAAVLIVLYVAYRYFLH</sequence>
<protein>
    <submittedName>
        <fullName evidence="2">DedA family protein</fullName>
    </submittedName>
</protein>
<evidence type="ECO:0000313" key="3">
    <source>
        <dbReference type="Proteomes" id="UP000541470"/>
    </source>
</evidence>
<evidence type="ECO:0000313" key="2">
    <source>
        <dbReference type="EMBL" id="NML75920.1"/>
    </source>
</evidence>
<dbReference type="PANTHER" id="PTHR42709">
    <property type="entry name" value="ALKALINE PHOSPHATASE LIKE PROTEIN"/>
    <property type="match status" value="1"/>
</dbReference>
<feature type="transmembrane region" description="Helical" evidence="1">
    <location>
        <begin position="21"/>
        <end position="43"/>
    </location>
</feature>
<dbReference type="Proteomes" id="UP000541470">
    <property type="component" value="Unassembled WGS sequence"/>
</dbReference>
<reference evidence="2 3" key="1">
    <citation type="submission" date="2020-04" db="EMBL/GenBank/DDBJ databases">
        <title>Rhizobium sp. S-51 isolated from soil.</title>
        <authorList>
            <person name="Dahal R.H."/>
        </authorList>
    </citation>
    <scope>NUCLEOTIDE SEQUENCE [LARGE SCALE GENOMIC DNA]</scope>
    <source>
        <strain evidence="2 3">S-51</strain>
    </source>
</reference>
<proteinExistence type="predicted"/>
<dbReference type="EMBL" id="JABBGK010000003">
    <property type="protein sequence ID" value="NML75920.1"/>
    <property type="molecule type" value="Genomic_DNA"/>
</dbReference>
<feature type="transmembrane region" description="Helical" evidence="1">
    <location>
        <begin position="176"/>
        <end position="194"/>
    </location>
</feature>
<dbReference type="RefSeq" id="WP_169593930.1">
    <property type="nucleotide sequence ID" value="NZ_JABBGK010000003.1"/>
</dbReference>
<feature type="transmembrane region" description="Helical" evidence="1">
    <location>
        <begin position="55"/>
        <end position="78"/>
    </location>
</feature>
<dbReference type="GO" id="GO:0005886">
    <property type="term" value="C:plasma membrane"/>
    <property type="evidence" value="ECO:0007669"/>
    <property type="project" value="TreeGrafter"/>
</dbReference>
<organism evidence="2 3">
    <name type="scientific">Rhizobium terricola</name>
    <dbReference type="NCBI Taxonomy" id="2728849"/>
    <lineage>
        <taxon>Bacteria</taxon>
        <taxon>Pseudomonadati</taxon>
        <taxon>Pseudomonadota</taxon>
        <taxon>Alphaproteobacteria</taxon>
        <taxon>Hyphomicrobiales</taxon>
        <taxon>Rhizobiaceae</taxon>
        <taxon>Rhizobium/Agrobacterium group</taxon>
        <taxon>Rhizobium</taxon>
    </lineage>
</organism>
<evidence type="ECO:0000256" key="1">
    <source>
        <dbReference type="SAM" id="Phobius"/>
    </source>
</evidence>
<keyword evidence="1" id="KW-0472">Membrane</keyword>
<feature type="transmembrane region" description="Helical" evidence="1">
    <location>
        <begin position="134"/>
        <end position="156"/>
    </location>
</feature>
<dbReference type="AlphaFoldDB" id="A0A7Y0AYZ9"/>
<keyword evidence="1" id="KW-1133">Transmembrane helix</keyword>
<comment type="caution">
    <text evidence="2">The sequence shown here is derived from an EMBL/GenBank/DDBJ whole genome shotgun (WGS) entry which is preliminary data.</text>
</comment>
<keyword evidence="3" id="KW-1185">Reference proteome</keyword>
<name>A0A7Y0AYZ9_9HYPH</name>
<keyword evidence="1" id="KW-0812">Transmembrane</keyword>
<dbReference type="InterPro" id="IPR051311">
    <property type="entry name" value="DedA_domain"/>
</dbReference>